<gene>
    <name evidence="11" type="ORF">DY251_05730</name>
</gene>
<keyword evidence="3" id="KW-0813">Transport</keyword>
<keyword evidence="6" id="KW-0547">Nucleotide-binding</keyword>
<dbReference type="RefSeq" id="WP_116622906.1">
    <property type="nucleotide sequence ID" value="NZ_QURN01000004.1"/>
</dbReference>
<evidence type="ECO:0000256" key="6">
    <source>
        <dbReference type="ARBA" id="ARBA00022741"/>
    </source>
</evidence>
<dbReference type="SUPFAM" id="SSF52540">
    <property type="entry name" value="P-loop containing nucleoside triphosphate hydrolases"/>
    <property type="match status" value="1"/>
</dbReference>
<dbReference type="PROSITE" id="PS50893">
    <property type="entry name" value="ABC_TRANSPORTER_2"/>
    <property type="match status" value="1"/>
</dbReference>
<dbReference type="AlphaFoldDB" id="A0A371XGW3"/>
<sequence>MTPLLEITKLTVSYDGTTPALHEANLTVAAGERVGLIGESGSGKSTLALAIAGLLPRTARVSGSIRWQQTDTVPRKGTDIGYVFQDPAGSLDPVMRIGAQLAEILRVLRGKQSQLDVPELLARVGFPDPEIIAARYPHQLSGGQKQRVAIACALAGQPRLLIADEATSALDTIVQAGIVRLLSRLTADTGSSLLFITHDLALASTLADRLVVMRNGRILEAGTPREIIEHPRHPYVASLVASHLALEGPTLLETQREPAQ</sequence>
<feature type="domain" description="ABC transporter" evidence="10">
    <location>
        <begin position="5"/>
        <end position="240"/>
    </location>
</feature>
<dbReference type="CDD" id="cd03257">
    <property type="entry name" value="ABC_NikE_OppD_transporters"/>
    <property type="match status" value="1"/>
</dbReference>
<dbReference type="InterPro" id="IPR003593">
    <property type="entry name" value="AAA+_ATPase"/>
</dbReference>
<dbReference type="InterPro" id="IPR003439">
    <property type="entry name" value="ABC_transporter-like_ATP-bd"/>
</dbReference>
<dbReference type="EMBL" id="QURN01000004">
    <property type="protein sequence ID" value="RFC68470.1"/>
    <property type="molecule type" value="Genomic_DNA"/>
</dbReference>
<organism evidence="11 12">
    <name type="scientific">Mesorhizobium denitrificans</name>
    <dbReference type="NCBI Taxonomy" id="2294114"/>
    <lineage>
        <taxon>Bacteria</taxon>
        <taxon>Pseudomonadati</taxon>
        <taxon>Pseudomonadota</taxon>
        <taxon>Alphaproteobacteria</taxon>
        <taxon>Hyphomicrobiales</taxon>
        <taxon>Phyllobacteriaceae</taxon>
        <taxon>Mesorhizobium</taxon>
    </lineage>
</organism>
<evidence type="ECO:0000256" key="7">
    <source>
        <dbReference type="ARBA" id="ARBA00022840"/>
    </source>
</evidence>
<dbReference type="InterPro" id="IPR017871">
    <property type="entry name" value="ABC_transporter-like_CS"/>
</dbReference>
<dbReference type="Proteomes" id="UP000262379">
    <property type="component" value="Unassembled WGS sequence"/>
</dbReference>
<evidence type="ECO:0000256" key="4">
    <source>
        <dbReference type="ARBA" id="ARBA00022475"/>
    </source>
</evidence>
<evidence type="ECO:0000313" key="12">
    <source>
        <dbReference type="Proteomes" id="UP000262379"/>
    </source>
</evidence>
<dbReference type="PANTHER" id="PTHR43297:SF14">
    <property type="entry name" value="ATPASE AAA-TYPE CORE DOMAIN-CONTAINING PROTEIN"/>
    <property type="match status" value="1"/>
</dbReference>
<keyword evidence="7 11" id="KW-0067">ATP-binding</keyword>
<dbReference type="Gene3D" id="3.40.50.300">
    <property type="entry name" value="P-loop containing nucleotide triphosphate hydrolases"/>
    <property type="match status" value="1"/>
</dbReference>
<keyword evidence="9" id="KW-0472">Membrane</keyword>
<name>A0A371XGW3_9HYPH</name>
<evidence type="ECO:0000313" key="11">
    <source>
        <dbReference type="EMBL" id="RFC68470.1"/>
    </source>
</evidence>
<evidence type="ECO:0000256" key="2">
    <source>
        <dbReference type="ARBA" id="ARBA00005417"/>
    </source>
</evidence>
<dbReference type="GO" id="GO:0005524">
    <property type="term" value="F:ATP binding"/>
    <property type="evidence" value="ECO:0007669"/>
    <property type="project" value="UniProtKB-KW"/>
</dbReference>
<comment type="similarity">
    <text evidence="2">Belongs to the ABC transporter superfamily.</text>
</comment>
<dbReference type="PROSITE" id="PS00211">
    <property type="entry name" value="ABC_TRANSPORTER_1"/>
    <property type="match status" value="1"/>
</dbReference>
<dbReference type="GO" id="GO:0005886">
    <property type="term" value="C:plasma membrane"/>
    <property type="evidence" value="ECO:0007669"/>
    <property type="project" value="UniProtKB-SubCell"/>
</dbReference>
<dbReference type="InterPro" id="IPR050388">
    <property type="entry name" value="ABC_Ni/Peptide_Import"/>
</dbReference>
<dbReference type="PANTHER" id="PTHR43297">
    <property type="entry name" value="OLIGOPEPTIDE TRANSPORT ATP-BINDING PROTEIN APPD"/>
    <property type="match status" value="1"/>
</dbReference>
<evidence type="ECO:0000256" key="1">
    <source>
        <dbReference type="ARBA" id="ARBA00004417"/>
    </source>
</evidence>
<dbReference type="SMART" id="SM00382">
    <property type="entry name" value="AAA"/>
    <property type="match status" value="1"/>
</dbReference>
<evidence type="ECO:0000256" key="3">
    <source>
        <dbReference type="ARBA" id="ARBA00022448"/>
    </source>
</evidence>
<protein>
    <submittedName>
        <fullName evidence="11">ABC transporter ATP-binding protein</fullName>
    </submittedName>
</protein>
<comment type="caution">
    <text evidence="11">The sequence shown here is derived from an EMBL/GenBank/DDBJ whole genome shotgun (WGS) entry which is preliminary data.</text>
</comment>
<keyword evidence="12" id="KW-1185">Reference proteome</keyword>
<keyword evidence="8" id="KW-1278">Translocase</keyword>
<dbReference type="GO" id="GO:0016887">
    <property type="term" value="F:ATP hydrolysis activity"/>
    <property type="evidence" value="ECO:0007669"/>
    <property type="project" value="InterPro"/>
</dbReference>
<evidence type="ECO:0000256" key="8">
    <source>
        <dbReference type="ARBA" id="ARBA00022967"/>
    </source>
</evidence>
<keyword evidence="4" id="KW-1003">Cell membrane</keyword>
<evidence type="ECO:0000256" key="5">
    <source>
        <dbReference type="ARBA" id="ARBA00022519"/>
    </source>
</evidence>
<accession>A0A371XGW3</accession>
<comment type="subcellular location">
    <subcellularLocation>
        <location evidence="1">Cell inner membrane</location>
        <topology evidence="1">Peripheral membrane protein</topology>
    </subcellularLocation>
</comment>
<keyword evidence="5" id="KW-0997">Cell inner membrane</keyword>
<dbReference type="InterPro" id="IPR027417">
    <property type="entry name" value="P-loop_NTPase"/>
</dbReference>
<proteinExistence type="inferred from homology"/>
<evidence type="ECO:0000256" key="9">
    <source>
        <dbReference type="ARBA" id="ARBA00023136"/>
    </source>
</evidence>
<dbReference type="Pfam" id="PF00005">
    <property type="entry name" value="ABC_tran"/>
    <property type="match status" value="1"/>
</dbReference>
<evidence type="ECO:0000259" key="10">
    <source>
        <dbReference type="PROSITE" id="PS50893"/>
    </source>
</evidence>
<reference evidence="12" key="1">
    <citation type="submission" date="2018-08" db="EMBL/GenBank/DDBJ databases">
        <authorList>
            <person name="Im W.T."/>
        </authorList>
    </citation>
    <scope>NUCLEOTIDE SEQUENCE [LARGE SCALE GENOMIC DNA]</scope>
    <source>
        <strain evidence="12">LA-28</strain>
    </source>
</reference>